<dbReference type="STRING" id="254406.SAMN04488042_11621"/>
<evidence type="ECO:0000313" key="1">
    <source>
        <dbReference type="EMBL" id="SFM75716.1"/>
    </source>
</evidence>
<dbReference type="RefSeq" id="WP_242654875.1">
    <property type="nucleotide sequence ID" value="NZ_FOTQ01000016.1"/>
</dbReference>
<protein>
    <submittedName>
        <fullName evidence="1">Putative rhamnosyl transferase</fullName>
    </submittedName>
</protein>
<reference evidence="1 2" key="1">
    <citation type="submission" date="2016-10" db="EMBL/GenBank/DDBJ databases">
        <authorList>
            <person name="de Groot N.N."/>
        </authorList>
    </citation>
    <scope>NUCLEOTIDE SEQUENCE [LARGE SCALE GENOMIC DNA]</scope>
    <source>
        <strain evidence="1 2">DSM 15283</strain>
    </source>
</reference>
<evidence type="ECO:0000313" key="2">
    <source>
        <dbReference type="Proteomes" id="UP000199144"/>
    </source>
</evidence>
<dbReference type="InterPro" id="IPR021466">
    <property type="entry name" value="Put_rhamnosyl_transferase"/>
</dbReference>
<keyword evidence="1" id="KW-0808">Transferase</keyword>
<dbReference type="Pfam" id="PF11316">
    <property type="entry name" value="Rhamno_transf"/>
    <property type="match status" value="1"/>
</dbReference>
<name>A0A1I4TG71_9RHOB</name>
<proteinExistence type="predicted"/>
<dbReference type="GO" id="GO:0016740">
    <property type="term" value="F:transferase activity"/>
    <property type="evidence" value="ECO:0007669"/>
    <property type="project" value="UniProtKB-KW"/>
</dbReference>
<dbReference type="AlphaFoldDB" id="A0A1I4TG71"/>
<gene>
    <name evidence="1" type="ORF">SAMN04488042_11621</name>
</gene>
<organism evidence="1 2">
    <name type="scientific">Shimia aestuarii</name>
    <dbReference type="NCBI Taxonomy" id="254406"/>
    <lineage>
        <taxon>Bacteria</taxon>
        <taxon>Pseudomonadati</taxon>
        <taxon>Pseudomonadota</taxon>
        <taxon>Alphaproteobacteria</taxon>
        <taxon>Rhodobacterales</taxon>
        <taxon>Roseobacteraceae</taxon>
    </lineage>
</organism>
<sequence>MHSRDMQVIGICRFSYPAIGGFQVDHTTPEERMAFLYDPKRMEERFRLFESFTLPCLKAQTDPDFTFLVIIGDSMPRRWRDRLTDLLADMPQAILQAHAPGPHRPVMKTAINSVRLKRDAPCLQFRMDDDDAVNIRYVERLREAAQDLRPLMLKNRHIAIDFNQGYIAAPNKHGIKATPVIEHLWTAGLAMAIRPGVDLTILNFGHSKISRFMPVTSFSGEDMFLRGHSDFNDSRQKKNVRPVKLDLLDDAGESHFRRVFNIDADQVRARFSS</sequence>
<dbReference type="EMBL" id="FOTQ01000016">
    <property type="protein sequence ID" value="SFM75716.1"/>
    <property type="molecule type" value="Genomic_DNA"/>
</dbReference>
<accession>A0A1I4TG71</accession>
<dbReference type="Proteomes" id="UP000199144">
    <property type="component" value="Unassembled WGS sequence"/>
</dbReference>
<keyword evidence="2" id="KW-1185">Reference proteome</keyword>